<dbReference type="Proteomes" id="UP000676246">
    <property type="component" value="Unassembled WGS sequence"/>
</dbReference>
<evidence type="ECO:0000256" key="10">
    <source>
        <dbReference type="ARBA" id="ARBA00023049"/>
    </source>
</evidence>
<dbReference type="InterPro" id="IPR008915">
    <property type="entry name" value="Peptidase_M50"/>
</dbReference>
<feature type="transmembrane region" description="Helical" evidence="12">
    <location>
        <begin position="211"/>
        <end position="228"/>
    </location>
</feature>
<comment type="subcellular location">
    <subcellularLocation>
        <location evidence="2">Membrane</location>
        <topology evidence="2">Multi-pass membrane protein</topology>
    </subcellularLocation>
</comment>
<comment type="similarity">
    <text evidence="3">Belongs to the peptidase M50B family.</text>
</comment>
<evidence type="ECO:0000256" key="11">
    <source>
        <dbReference type="ARBA" id="ARBA00023136"/>
    </source>
</evidence>
<dbReference type="GO" id="GO:0008237">
    <property type="term" value="F:metallopeptidase activity"/>
    <property type="evidence" value="ECO:0007669"/>
    <property type="project" value="UniProtKB-KW"/>
</dbReference>
<evidence type="ECO:0000256" key="3">
    <source>
        <dbReference type="ARBA" id="ARBA00007931"/>
    </source>
</evidence>
<feature type="domain" description="Peptidase M50" evidence="13">
    <location>
        <begin position="40"/>
        <end position="112"/>
    </location>
</feature>
<keyword evidence="8" id="KW-0862">Zinc</keyword>
<keyword evidence="7" id="KW-0378">Hydrolase</keyword>
<evidence type="ECO:0000313" key="14">
    <source>
        <dbReference type="EMBL" id="MBQ0931406.1"/>
    </source>
</evidence>
<proteinExistence type="inferred from homology"/>
<dbReference type="PANTHER" id="PTHR39188:SF3">
    <property type="entry name" value="STAGE IV SPORULATION PROTEIN FB"/>
    <property type="match status" value="1"/>
</dbReference>
<feature type="transmembrane region" description="Helical" evidence="12">
    <location>
        <begin position="149"/>
        <end position="168"/>
    </location>
</feature>
<dbReference type="PANTHER" id="PTHR39188">
    <property type="entry name" value="MEMBRANE-ASSOCIATED ZINC METALLOPROTEASE M50B"/>
    <property type="match status" value="1"/>
</dbReference>
<feature type="transmembrane region" description="Helical" evidence="12">
    <location>
        <begin position="174"/>
        <end position="190"/>
    </location>
</feature>
<evidence type="ECO:0000313" key="15">
    <source>
        <dbReference type="Proteomes" id="UP000676246"/>
    </source>
</evidence>
<dbReference type="EMBL" id="JAGQDD010000008">
    <property type="protein sequence ID" value="MBQ0931406.1"/>
    <property type="molecule type" value="Genomic_DNA"/>
</dbReference>
<keyword evidence="10" id="KW-0482">Metalloprotease</keyword>
<evidence type="ECO:0000256" key="5">
    <source>
        <dbReference type="ARBA" id="ARBA00022692"/>
    </source>
</evidence>
<keyword evidence="5 12" id="KW-0812">Transmembrane</keyword>
<comment type="caution">
    <text evidence="14">The sequence shown here is derived from an EMBL/GenBank/DDBJ whole genome shotgun (WGS) entry which is preliminary data.</text>
</comment>
<evidence type="ECO:0000256" key="1">
    <source>
        <dbReference type="ARBA" id="ARBA00001947"/>
    </source>
</evidence>
<evidence type="ECO:0000256" key="7">
    <source>
        <dbReference type="ARBA" id="ARBA00022801"/>
    </source>
</evidence>
<name>A0A940YDZ2_9BURK</name>
<keyword evidence="4 14" id="KW-0645">Protease</keyword>
<comment type="cofactor">
    <cofactor evidence="1">
        <name>Zn(2+)</name>
        <dbReference type="ChEBI" id="CHEBI:29105"/>
    </cofactor>
</comment>
<dbReference type="GO" id="GO:0046872">
    <property type="term" value="F:metal ion binding"/>
    <property type="evidence" value="ECO:0007669"/>
    <property type="project" value="UniProtKB-KW"/>
</dbReference>
<feature type="transmembrane region" description="Helical" evidence="12">
    <location>
        <begin position="91"/>
        <end position="112"/>
    </location>
</feature>
<evidence type="ECO:0000259" key="13">
    <source>
        <dbReference type="Pfam" id="PF02163"/>
    </source>
</evidence>
<evidence type="ECO:0000256" key="2">
    <source>
        <dbReference type="ARBA" id="ARBA00004141"/>
    </source>
</evidence>
<keyword evidence="6" id="KW-0479">Metal-binding</keyword>
<dbReference type="GO" id="GO:0006508">
    <property type="term" value="P:proteolysis"/>
    <property type="evidence" value="ECO:0007669"/>
    <property type="project" value="UniProtKB-KW"/>
</dbReference>
<gene>
    <name evidence="14" type="ORF">KAK03_13010</name>
</gene>
<accession>A0A940YDZ2</accession>
<keyword evidence="15" id="KW-1185">Reference proteome</keyword>
<evidence type="ECO:0000256" key="12">
    <source>
        <dbReference type="SAM" id="Phobius"/>
    </source>
</evidence>
<evidence type="ECO:0000256" key="4">
    <source>
        <dbReference type="ARBA" id="ARBA00022670"/>
    </source>
</evidence>
<dbReference type="RefSeq" id="WP_210854382.1">
    <property type="nucleotide sequence ID" value="NZ_JAGQDD010000008.1"/>
</dbReference>
<sequence>MIKLLLLLLSGAKLGKLLVSGGSMLLSLAVYAMVYGWRYAAGFVVLLFVHELGHLLAARHRGLDVGWPTFIPFVGAWVELKDRPHNAETEAFVGLGGPLLGTVGAVLCYLLARGEGDLPWLLAVAYAGFFLNLFNLIPLSPFDGGRITAVLSPRIWLLGVPVLLALFWWRPSPMLLIMAVLAAPQVWRALRWRRDLPEAATYYAVPLGTKIEYGLYYLALLGFLAVMTHDLHEMLQSLQRGVPR</sequence>
<dbReference type="Pfam" id="PF02163">
    <property type="entry name" value="Peptidase_M50"/>
    <property type="match status" value="1"/>
</dbReference>
<feature type="transmembrane region" description="Helical" evidence="12">
    <location>
        <begin position="118"/>
        <end position="137"/>
    </location>
</feature>
<dbReference type="CDD" id="cd06160">
    <property type="entry name" value="S2P-M50_like_2"/>
    <property type="match status" value="1"/>
</dbReference>
<keyword evidence="11 12" id="KW-0472">Membrane</keyword>
<evidence type="ECO:0000256" key="8">
    <source>
        <dbReference type="ARBA" id="ARBA00022833"/>
    </source>
</evidence>
<keyword evidence="9 12" id="KW-1133">Transmembrane helix</keyword>
<protein>
    <submittedName>
        <fullName evidence="14">Site-2 protease family protein</fullName>
    </submittedName>
</protein>
<reference evidence="14 15" key="1">
    <citation type="submission" date="2021-04" db="EMBL/GenBank/DDBJ databases">
        <title>The genome sequence of Ideonella sp. 3Y2.</title>
        <authorList>
            <person name="Liu Y."/>
        </authorList>
    </citation>
    <scope>NUCLEOTIDE SEQUENCE [LARGE SCALE GENOMIC DNA]</scope>
    <source>
        <strain evidence="14 15">3Y2</strain>
    </source>
</reference>
<organism evidence="14 15">
    <name type="scientific">Ideonella alba</name>
    <dbReference type="NCBI Taxonomy" id="2824118"/>
    <lineage>
        <taxon>Bacteria</taxon>
        <taxon>Pseudomonadati</taxon>
        <taxon>Pseudomonadota</taxon>
        <taxon>Betaproteobacteria</taxon>
        <taxon>Burkholderiales</taxon>
        <taxon>Sphaerotilaceae</taxon>
        <taxon>Ideonella</taxon>
    </lineage>
</organism>
<evidence type="ECO:0000256" key="9">
    <source>
        <dbReference type="ARBA" id="ARBA00022989"/>
    </source>
</evidence>
<dbReference type="AlphaFoldDB" id="A0A940YDZ2"/>
<feature type="transmembrane region" description="Helical" evidence="12">
    <location>
        <begin position="24"/>
        <end position="49"/>
    </location>
</feature>
<dbReference type="GO" id="GO:0016020">
    <property type="term" value="C:membrane"/>
    <property type="evidence" value="ECO:0007669"/>
    <property type="project" value="UniProtKB-SubCell"/>
</dbReference>
<evidence type="ECO:0000256" key="6">
    <source>
        <dbReference type="ARBA" id="ARBA00022723"/>
    </source>
</evidence>